<gene>
    <name evidence="2" type="ORF">N4261_17535</name>
</gene>
<evidence type="ECO:0000313" key="3">
    <source>
        <dbReference type="Proteomes" id="UP001064933"/>
    </source>
</evidence>
<evidence type="ECO:0008006" key="4">
    <source>
        <dbReference type="Google" id="ProtNLM"/>
    </source>
</evidence>
<reference evidence="2" key="1">
    <citation type="submission" date="2022-10" db="EMBL/GenBank/DDBJ databases">
        <title>Characterization and whole genome sequencing of a new Roseateles species, isolated from fresh water.</title>
        <authorList>
            <person name="Guliayeva D.Y."/>
            <person name="Akhremchuk A.E."/>
            <person name="Sikolenko M.A."/>
            <person name="Valentovich L.N."/>
            <person name="Sidarenka A.V."/>
        </authorList>
    </citation>
    <scope>NUCLEOTIDE SEQUENCE</scope>
    <source>
        <strain evidence="2">BIM B-1768</strain>
    </source>
</reference>
<proteinExistence type="predicted"/>
<protein>
    <recommendedName>
        <fullName evidence="4">CHAT domain-containing protein</fullName>
    </recommendedName>
</protein>
<accession>A0ABY6AUC8</accession>
<dbReference type="Proteomes" id="UP001064933">
    <property type="component" value="Chromosome"/>
</dbReference>
<dbReference type="RefSeq" id="WP_261756566.1">
    <property type="nucleotide sequence ID" value="NZ_CP104562.2"/>
</dbReference>
<evidence type="ECO:0000313" key="2">
    <source>
        <dbReference type="EMBL" id="UXH76826.1"/>
    </source>
</evidence>
<organism evidence="2 3">
    <name type="scientific">Roseateles amylovorans</name>
    <dbReference type="NCBI Taxonomy" id="2978473"/>
    <lineage>
        <taxon>Bacteria</taxon>
        <taxon>Pseudomonadati</taxon>
        <taxon>Pseudomonadota</taxon>
        <taxon>Betaproteobacteria</taxon>
        <taxon>Burkholderiales</taxon>
        <taxon>Sphaerotilaceae</taxon>
        <taxon>Roseateles</taxon>
    </lineage>
</organism>
<name>A0ABY6AUC8_9BURK</name>
<keyword evidence="3" id="KW-1185">Reference proteome</keyword>
<evidence type="ECO:0000256" key="1">
    <source>
        <dbReference type="SAM" id="MobiDB-lite"/>
    </source>
</evidence>
<feature type="region of interest" description="Disordered" evidence="1">
    <location>
        <begin position="1"/>
        <end position="21"/>
    </location>
</feature>
<dbReference type="EMBL" id="CP104562">
    <property type="protein sequence ID" value="UXH76826.1"/>
    <property type="molecule type" value="Genomic_DNA"/>
</dbReference>
<sequence length="489" mass="53837">MLRSSLHRPSPPADTLGSTDAHSLHASIADQSTEAARGIFHTGVEFPPLIPEDGRGPDALTLDALPTVDLRSTAFATGPLVREVIKRNGHLTMPSSYPAEPFFPGQMLGTVVSIPAGGIDQPEAFRGWMARQVGAVLKDRCKLQSPVPLDFADLNHQLRLLQQSGRTDGLSCFLKTDAGNQHLCLAFMREGAEIAESRLLNLSRIPHGVVAIELEPMEGSYRDSVDRLASHHNGSASVHADRLHCPSHLKDKLSPAKPLANLPPTQRLMVIGHGGWNERDSLSVPGMAETVGGLTPRELCRKLRSMGLSPNHQGELTVFGCYAASEVDGRPSYLERLRDELAKSGYRHLVLAGPLGRTWVSNPGAPLHSVHLPQQEWEYLPQTLQKSEQWQAQMEQRLQMYRSMATAKNDEGQDLLNDDERQLVMDDMAAATIALQRERTYHAGLKTQLLPLRDGSAQVLLDRVGSPLQFAFGLRRYQDLHVRMGPKPK</sequence>